<dbReference type="SUPFAM" id="SSF53335">
    <property type="entry name" value="S-adenosyl-L-methionine-dependent methyltransferases"/>
    <property type="match status" value="1"/>
</dbReference>
<reference evidence="4" key="1">
    <citation type="submission" date="2020-02" db="EMBL/GenBank/DDBJ databases">
        <authorList>
            <person name="Meier V. D."/>
        </authorList>
    </citation>
    <scope>NUCLEOTIDE SEQUENCE</scope>
    <source>
        <strain evidence="4">AVDCRST_MAG40</strain>
    </source>
</reference>
<feature type="transmembrane region" description="Helical" evidence="3">
    <location>
        <begin position="49"/>
        <end position="70"/>
    </location>
</feature>
<feature type="transmembrane region" description="Helical" evidence="3">
    <location>
        <begin position="12"/>
        <end position="29"/>
    </location>
</feature>
<feature type="region of interest" description="Disordered" evidence="2">
    <location>
        <begin position="401"/>
        <end position="444"/>
    </location>
</feature>
<dbReference type="PANTHER" id="PTHR43317:SF1">
    <property type="entry name" value="THERMOSPERMINE SYNTHASE ACAULIS5"/>
    <property type="match status" value="1"/>
</dbReference>
<evidence type="ECO:0000313" key="4">
    <source>
        <dbReference type="EMBL" id="CAA9338884.1"/>
    </source>
</evidence>
<feature type="transmembrane region" description="Helical" evidence="3">
    <location>
        <begin position="153"/>
        <end position="174"/>
    </location>
</feature>
<feature type="transmembrane region" description="Helical" evidence="3">
    <location>
        <begin position="512"/>
        <end position="530"/>
    </location>
</feature>
<feature type="transmembrane region" description="Helical" evidence="3">
    <location>
        <begin position="186"/>
        <end position="205"/>
    </location>
</feature>
<dbReference type="AlphaFoldDB" id="A0A6J4LRG6"/>
<feature type="transmembrane region" description="Helical" evidence="3">
    <location>
        <begin position="380"/>
        <end position="397"/>
    </location>
</feature>
<name>A0A6J4LRG6_9BACT</name>
<evidence type="ECO:0008006" key="5">
    <source>
        <dbReference type="Google" id="ProtNLM"/>
    </source>
</evidence>
<proteinExistence type="predicted"/>
<keyword evidence="3" id="KW-0812">Transmembrane</keyword>
<feature type="transmembrane region" description="Helical" evidence="3">
    <location>
        <begin position="82"/>
        <end position="103"/>
    </location>
</feature>
<organism evidence="4">
    <name type="scientific">uncultured Gemmatimonadaceae bacterium</name>
    <dbReference type="NCBI Taxonomy" id="246130"/>
    <lineage>
        <taxon>Bacteria</taxon>
        <taxon>Pseudomonadati</taxon>
        <taxon>Gemmatimonadota</taxon>
        <taxon>Gemmatimonadia</taxon>
        <taxon>Gemmatimonadales</taxon>
        <taxon>Gemmatimonadaceae</taxon>
        <taxon>environmental samples</taxon>
    </lineage>
</organism>
<dbReference type="EMBL" id="CADCTX010000669">
    <property type="protein sequence ID" value="CAA9338884.1"/>
    <property type="molecule type" value="Genomic_DNA"/>
</dbReference>
<keyword evidence="3" id="KW-0472">Membrane</keyword>
<feature type="transmembrane region" description="Helical" evidence="3">
    <location>
        <begin position="484"/>
        <end position="505"/>
    </location>
</feature>
<keyword evidence="1" id="KW-0620">Polyamine biosynthesis</keyword>
<feature type="transmembrane region" description="Helical" evidence="3">
    <location>
        <begin position="316"/>
        <end position="339"/>
    </location>
</feature>
<feature type="transmembrane region" description="Helical" evidence="3">
    <location>
        <begin position="458"/>
        <end position="478"/>
    </location>
</feature>
<feature type="transmembrane region" description="Helical" evidence="3">
    <location>
        <begin position="115"/>
        <end position="141"/>
    </location>
</feature>
<feature type="transmembrane region" description="Helical" evidence="3">
    <location>
        <begin position="235"/>
        <end position="256"/>
    </location>
</feature>
<evidence type="ECO:0000256" key="1">
    <source>
        <dbReference type="ARBA" id="ARBA00023115"/>
    </source>
</evidence>
<dbReference type="GO" id="GO:0006596">
    <property type="term" value="P:polyamine biosynthetic process"/>
    <property type="evidence" value="ECO:0007669"/>
    <property type="project" value="UniProtKB-KW"/>
</dbReference>
<protein>
    <recommendedName>
        <fullName evidence="5">Spermidine synthase</fullName>
    </recommendedName>
</protein>
<feature type="transmembrane region" description="Helical" evidence="3">
    <location>
        <begin position="291"/>
        <end position="310"/>
    </location>
</feature>
<dbReference type="Gene3D" id="3.40.50.150">
    <property type="entry name" value="Vaccinia Virus protein VP39"/>
    <property type="match status" value="1"/>
</dbReference>
<keyword evidence="3" id="KW-1133">Transmembrane helix</keyword>
<evidence type="ECO:0000256" key="2">
    <source>
        <dbReference type="SAM" id="MobiDB-lite"/>
    </source>
</evidence>
<sequence>MRRAGRAPANAALVAAFTVAIFVNAALLFSVQPMFSKMVLPLLGGTPSVWNSCMLFFQVALLGGYLYAHLTSRALAPARQAALHLALLAAALLTLPVAVRAGWSPPPGGAPVPWLVGLLTVSLGLPFFALSAGAPLLQRWFASTAHPSAANPYFLYAASNLGSLAALIGYPLLVEPRLRLSEQSRLWSWGYWSLALMVGACALLARRATAAPLAAEPAQRSSLVARHSSSSPRLVARWIALALVPSSLLLGVTSYLSTDVAAVPLLWVVPLSLYLLTFVVAFATRPPIPHWLVVWLQPALTLPLVVMLVWGTNRPLWMLGALHLAVFFVTALMCHGELARTRPPAEQLTAFYLWISVGGALGGAFNVLLAPRIFDTVAEYPIAIVAAAALLPAAGLVRRPRWGGGDEEDDDTAAAERGAPSAEGTAGAAQTGSPDRLGAPRSPLGAPRSALTRVAFDLAFPLLLGGVTYAAATFAAASPKALPAWLVSKGPYVITGFAALGCYFLRGRPLRFGLGLGAILVGGLVGRRVGTDVLFADRSFFGAYKVRQWYGYHHLTHGTTLHGAQNFADSAARLEPLTYYHRAGPLGQLFASLPGGGAPRRVALVGLGTGTALCYGRPADDWTIYEIDPLIVRIAQDRGLFTYVTGCAPTKHLRLGDARLRLAEAPAGAYDVIVLDAFSSDAIPAHLITREALQLYLAKLAPGGIVAYHISNRYLNLRPVLAELARDARLAGLVGSDVGLTAAERDKMKTGSVWVLLARRATDFAALARRDDWTPLAPRADVRVWTDDFTDVLAVFQWRR</sequence>
<dbReference type="PANTHER" id="PTHR43317">
    <property type="entry name" value="THERMOSPERMINE SYNTHASE ACAULIS5"/>
    <property type="match status" value="1"/>
</dbReference>
<dbReference type="NCBIfam" id="NF037959">
    <property type="entry name" value="MFS_SpdSyn"/>
    <property type="match status" value="1"/>
</dbReference>
<feature type="transmembrane region" description="Helical" evidence="3">
    <location>
        <begin position="351"/>
        <end position="374"/>
    </location>
</feature>
<evidence type="ECO:0000256" key="3">
    <source>
        <dbReference type="SAM" id="Phobius"/>
    </source>
</evidence>
<feature type="transmembrane region" description="Helical" evidence="3">
    <location>
        <begin position="262"/>
        <end position="284"/>
    </location>
</feature>
<accession>A0A6J4LRG6</accession>
<gene>
    <name evidence="4" type="ORF">AVDCRST_MAG40-2302</name>
</gene>
<dbReference type="InterPro" id="IPR029063">
    <property type="entry name" value="SAM-dependent_MTases_sf"/>
</dbReference>